<proteinExistence type="predicted"/>
<organism evidence="5 6">
    <name type="scientific">Cellulomonas fimi (strain ATCC 484 / DSM 20113 / JCM 1341 / CCUG 24087 / LMG 16345 / NBRC 15513 / NCIMB 8980 / NCTC 7547 / NRS-133)</name>
    <dbReference type="NCBI Taxonomy" id="590998"/>
    <lineage>
        <taxon>Bacteria</taxon>
        <taxon>Bacillati</taxon>
        <taxon>Actinomycetota</taxon>
        <taxon>Actinomycetes</taxon>
        <taxon>Micrococcales</taxon>
        <taxon>Cellulomonadaceae</taxon>
        <taxon>Cellulomonas</taxon>
    </lineage>
</organism>
<dbReference type="SUPFAM" id="SSF51161">
    <property type="entry name" value="Trimeric LpxA-like enzymes"/>
    <property type="match status" value="1"/>
</dbReference>
<gene>
    <name evidence="5" type="ordered locus">Celf_2856</name>
</gene>
<evidence type="ECO:0000256" key="2">
    <source>
        <dbReference type="ARBA" id="ARBA00023295"/>
    </source>
</evidence>
<reference evidence="5 6" key="1">
    <citation type="submission" date="2011-04" db="EMBL/GenBank/DDBJ databases">
        <title>Complete sequence of Cellulomonas fimi ATCC 484.</title>
        <authorList>
            <consortium name="US DOE Joint Genome Institute"/>
            <person name="Lucas S."/>
            <person name="Han J."/>
            <person name="Lapidus A."/>
            <person name="Cheng J.-F."/>
            <person name="Goodwin L."/>
            <person name="Pitluck S."/>
            <person name="Peters L."/>
            <person name="Chertkov O."/>
            <person name="Detter J.C."/>
            <person name="Han C."/>
            <person name="Tapia R."/>
            <person name="Land M."/>
            <person name="Hauser L."/>
            <person name="Kyrpides N."/>
            <person name="Ivanova N."/>
            <person name="Ovchinnikova G."/>
            <person name="Pagani I."/>
            <person name="Mead D."/>
            <person name="Brumm P."/>
            <person name="Woyke T."/>
        </authorList>
    </citation>
    <scope>NUCLEOTIDE SEQUENCE [LARGE SCALE GENOMIC DNA]</scope>
    <source>
        <strain evidence="6">ATCC 484 / DSM 20113 / JCM 1341 / NBRC 15513 / NCIMB 8980 / NCTC 7547</strain>
    </source>
</reference>
<name>F4H817_CELFA</name>
<feature type="domain" description="CBM2" evidence="4">
    <location>
        <begin position="654"/>
        <end position="764"/>
    </location>
</feature>
<evidence type="ECO:0000256" key="3">
    <source>
        <dbReference type="SAM" id="MobiDB-lite"/>
    </source>
</evidence>
<dbReference type="Gene3D" id="2.60.40.290">
    <property type="match status" value="1"/>
</dbReference>
<dbReference type="Pfam" id="PF19527">
    <property type="entry name" value="DUF6055"/>
    <property type="match status" value="1"/>
</dbReference>
<keyword evidence="2" id="KW-0326">Glycosidase</keyword>
<evidence type="ECO:0000256" key="1">
    <source>
        <dbReference type="ARBA" id="ARBA00022801"/>
    </source>
</evidence>
<dbReference type="GO" id="GO:0030247">
    <property type="term" value="F:polysaccharide binding"/>
    <property type="evidence" value="ECO:0007669"/>
    <property type="project" value="UniProtKB-UniRule"/>
</dbReference>
<evidence type="ECO:0000313" key="6">
    <source>
        <dbReference type="Proteomes" id="UP000008460"/>
    </source>
</evidence>
<evidence type="ECO:0000259" key="4">
    <source>
        <dbReference type="PROSITE" id="PS51173"/>
    </source>
</evidence>
<accession>F4H817</accession>
<dbReference type="GO" id="GO:0004553">
    <property type="term" value="F:hydrolase activity, hydrolyzing O-glycosyl compounds"/>
    <property type="evidence" value="ECO:0007669"/>
    <property type="project" value="InterPro"/>
</dbReference>
<feature type="region of interest" description="Disordered" evidence="3">
    <location>
        <begin position="596"/>
        <end position="658"/>
    </location>
</feature>
<keyword evidence="6" id="KW-1185">Reference proteome</keyword>
<dbReference type="Pfam" id="PF00553">
    <property type="entry name" value="CBM_2"/>
    <property type="match status" value="1"/>
</dbReference>
<dbReference type="EMBL" id="CP002666">
    <property type="protein sequence ID" value="AEE46978.1"/>
    <property type="molecule type" value="Genomic_DNA"/>
</dbReference>
<dbReference type="GO" id="GO:0005975">
    <property type="term" value="P:carbohydrate metabolic process"/>
    <property type="evidence" value="ECO:0007669"/>
    <property type="project" value="InterPro"/>
</dbReference>
<feature type="region of interest" description="Disordered" evidence="3">
    <location>
        <begin position="565"/>
        <end position="584"/>
    </location>
</feature>
<dbReference type="eggNOG" id="COG1044">
    <property type="taxonomic scope" value="Bacteria"/>
</dbReference>
<dbReference type="InterPro" id="IPR012291">
    <property type="entry name" value="CBM2_carb-bd_dom_sf"/>
</dbReference>
<evidence type="ECO:0000313" key="5">
    <source>
        <dbReference type="EMBL" id="AEE46978.1"/>
    </source>
</evidence>
<keyword evidence="1" id="KW-0378">Hydrolase</keyword>
<feature type="compositionally biased region" description="Low complexity" evidence="3">
    <location>
        <begin position="607"/>
        <end position="644"/>
    </location>
</feature>
<dbReference type="InterPro" id="IPR008965">
    <property type="entry name" value="CBM2/CBM3_carb-bd_dom_sf"/>
</dbReference>
<protein>
    <submittedName>
        <fullName evidence="5">Cellulose-binding family II</fullName>
    </submittedName>
</protein>
<dbReference type="RefSeq" id="WP_013772004.1">
    <property type="nucleotide sequence ID" value="NC_015514.1"/>
</dbReference>
<dbReference type="Proteomes" id="UP000008460">
    <property type="component" value="Chromosome"/>
</dbReference>
<dbReference type="SMART" id="SM00637">
    <property type="entry name" value="CBD_II"/>
    <property type="match status" value="1"/>
</dbReference>
<dbReference type="InterPro" id="IPR011004">
    <property type="entry name" value="Trimer_LpxA-like_sf"/>
</dbReference>
<dbReference type="HOGENOM" id="CLU_364761_0_0_11"/>
<dbReference type="STRING" id="590998.Celf_2856"/>
<dbReference type="InterPro" id="IPR045690">
    <property type="entry name" value="DUF6055"/>
</dbReference>
<dbReference type="AlphaFoldDB" id="F4H817"/>
<dbReference type="PROSITE" id="PS51173">
    <property type="entry name" value="CBM2"/>
    <property type="match status" value="1"/>
</dbReference>
<dbReference type="SUPFAM" id="SSF49384">
    <property type="entry name" value="Carbohydrate-binding domain"/>
    <property type="match status" value="1"/>
</dbReference>
<dbReference type="KEGG" id="cfi:Celf_2856"/>
<sequence length="765" mass="77546">MARIGRLALVAALVVPVVAGGAVAVAIAGTGDGKPVVVPPAWEQAWQDAHVREGEDVVLAWGELPGADPTRATLDLRFDPDRTVAALDALYDTHVRDLAVAPQDGAVDDAKLVVVVQGTWSQGPGSHRETVLTPRPGALASGDLLVTGGVDDGVGVVQAAVSALAGGGGSDAPAPSWDLARGVAQAVQEFARIDAPHGALAADSAGAFAAASAAYLATAGAADGVGDVSDVVRSPSVPWSSARLGDGGWLLLQYLAERDDDRTVSRIWRGGDGTQTALEAYRRGAGLSQVALNRRVAEYAMRTVTWDFGGTREVADAVATLDPVLLAGRSTPVEAVPDDPGRYRVAGAFAPSDYGYNLVHLRPDQPGGTVHVRLRGTGTAPDAGWSVGFVAVAGGAARYSPVTEGTDEELQFSLREGETDVYLVVVGTPAAAHAVDSADGFGAVPRYPYEFRVAGAAVVDETALEPVPGGHRHANGGGWVDDDAWVDPTAYVGPHAVVHGDARVGGNARVDGRAWVEGGAVVEGSAVVTDMAVVRSGARLGGDVVVGGDAVVDFDCAAGEYRAFGPERECDGRPAPADVNAAPEPLPADALAFTDPALADPVPPVTVEPTPTATPGAGQPGSTPTPRTPSAGATAPAAGASSPPVTDGGVAPPEPVTAGGCTATYRVTTSWEHDGRAWYQAEVVVTAGSAGVGGWATSWALPAGKDVTAVWNAQLGTSGASVTAENMSYNGALKAGQTTTFGVQGSAATLDVARAVHDLRCAQTR</sequence>
<dbReference type="Gene3D" id="2.160.10.10">
    <property type="entry name" value="Hexapeptide repeat proteins"/>
    <property type="match status" value="1"/>
</dbReference>
<dbReference type="InterPro" id="IPR001919">
    <property type="entry name" value="CBD2"/>
</dbReference>